<dbReference type="Pfam" id="PF03547">
    <property type="entry name" value="Mem_trans"/>
    <property type="match status" value="1"/>
</dbReference>
<name>A0ABT9G779_LEPDI</name>
<evidence type="ECO:0000313" key="8">
    <source>
        <dbReference type="EMBL" id="MDP4302339.1"/>
    </source>
</evidence>
<comment type="subcellular location">
    <subcellularLocation>
        <location evidence="1">Membrane</location>
        <topology evidence="1">Multi-pass membrane protein</topology>
    </subcellularLocation>
</comment>
<evidence type="ECO:0000256" key="3">
    <source>
        <dbReference type="ARBA" id="ARBA00022475"/>
    </source>
</evidence>
<feature type="transmembrane region" description="Helical" evidence="7">
    <location>
        <begin position="64"/>
        <end position="83"/>
    </location>
</feature>
<feature type="transmembrane region" description="Helical" evidence="7">
    <location>
        <begin position="338"/>
        <end position="358"/>
    </location>
</feature>
<feature type="transmembrane region" description="Helical" evidence="7">
    <location>
        <begin position="6"/>
        <end position="22"/>
    </location>
</feature>
<reference evidence="8 9" key="1">
    <citation type="submission" date="2023-08" db="EMBL/GenBank/DDBJ databases">
        <authorList>
            <person name="Roldan D.M."/>
            <person name="Menes R.J."/>
        </authorList>
    </citation>
    <scope>NUCLEOTIDE SEQUENCE [LARGE SCALE GENOMIC DNA]</scope>
    <source>
        <strain evidence="8 9">CCM 2812</strain>
    </source>
</reference>
<feature type="transmembrane region" description="Helical" evidence="7">
    <location>
        <begin position="95"/>
        <end position="118"/>
    </location>
</feature>
<keyword evidence="4 7" id="KW-0812">Transmembrane</keyword>
<feature type="transmembrane region" description="Helical" evidence="7">
    <location>
        <begin position="254"/>
        <end position="275"/>
    </location>
</feature>
<dbReference type="EMBL" id="JAUZEE010000010">
    <property type="protein sequence ID" value="MDP4302339.1"/>
    <property type="molecule type" value="Genomic_DNA"/>
</dbReference>
<keyword evidence="5 7" id="KW-1133">Transmembrane helix</keyword>
<gene>
    <name evidence="8" type="ORF">Q8X39_17010</name>
</gene>
<evidence type="ECO:0000256" key="7">
    <source>
        <dbReference type="SAM" id="Phobius"/>
    </source>
</evidence>
<dbReference type="Proteomes" id="UP001235760">
    <property type="component" value="Unassembled WGS sequence"/>
</dbReference>
<evidence type="ECO:0000256" key="6">
    <source>
        <dbReference type="ARBA" id="ARBA00023136"/>
    </source>
</evidence>
<accession>A0ABT9G779</accession>
<keyword evidence="3" id="KW-1003">Cell membrane</keyword>
<dbReference type="RefSeq" id="WP_305750878.1">
    <property type="nucleotide sequence ID" value="NZ_JAUZEE010000010.1"/>
</dbReference>
<keyword evidence="2" id="KW-0813">Transport</keyword>
<evidence type="ECO:0000313" key="9">
    <source>
        <dbReference type="Proteomes" id="UP001235760"/>
    </source>
</evidence>
<evidence type="ECO:0000256" key="4">
    <source>
        <dbReference type="ARBA" id="ARBA00022692"/>
    </source>
</evidence>
<dbReference type="PANTHER" id="PTHR36838">
    <property type="entry name" value="AUXIN EFFLUX CARRIER FAMILY PROTEIN"/>
    <property type="match status" value="1"/>
</dbReference>
<feature type="transmembrane region" description="Helical" evidence="7">
    <location>
        <begin position="230"/>
        <end position="248"/>
    </location>
</feature>
<organism evidence="8 9">
    <name type="scientific">Leptothrix discophora</name>
    <dbReference type="NCBI Taxonomy" id="89"/>
    <lineage>
        <taxon>Bacteria</taxon>
        <taxon>Pseudomonadati</taxon>
        <taxon>Pseudomonadota</taxon>
        <taxon>Betaproteobacteria</taxon>
        <taxon>Burkholderiales</taxon>
        <taxon>Sphaerotilaceae</taxon>
        <taxon>Leptothrix</taxon>
    </lineage>
</organism>
<evidence type="ECO:0000256" key="5">
    <source>
        <dbReference type="ARBA" id="ARBA00022989"/>
    </source>
</evidence>
<evidence type="ECO:0000256" key="2">
    <source>
        <dbReference type="ARBA" id="ARBA00022448"/>
    </source>
</evidence>
<proteinExistence type="predicted"/>
<keyword evidence="6 7" id="KW-0472">Membrane</keyword>
<protein>
    <submittedName>
        <fullName evidence="8">AEC family transporter</fullName>
    </submittedName>
</protein>
<sequence>MQAILSVTVPVFALVLTGYLAARRRLLPLDAVPGLNAFVLTFALPCLLFRFGASLPWRDLLDPVVLAIYAGCALLLVAFTIAVTLKPPVGLKDAAFGALVGAFPNSGYMGVPLLVALLGPAAAGPTITTVLVDLLLTCPLCLAIAQSRHELPTQPPQPFEVDGHDEVTSSLPPAMAAEASAQARLAVLTAPATLSSPAPRPLPHVAQPSPAAETRATLLRALRGSLSSPMPWAIALGAGVSMTGLALPEPLDRVIAMLAEAASPVALFTLGAVLWRASMPRRAAGPLVLDDQARSPHRIPLARVLPVVMIKLLLHPLLVLVGGLIARALGLPLSGFQLTVLVLVAALPSASGVMPLAERYGADNGRVTRIILWSTLLAFVSFPVLAWLFQLQPT</sequence>
<dbReference type="PANTHER" id="PTHR36838:SF1">
    <property type="entry name" value="SLR1864 PROTEIN"/>
    <property type="match status" value="1"/>
</dbReference>
<feature type="transmembrane region" description="Helical" evidence="7">
    <location>
        <begin position="370"/>
        <end position="389"/>
    </location>
</feature>
<feature type="transmembrane region" description="Helical" evidence="7">
    <location>
        <begin position="124"/>
        <end position="145"/>
    </location>
</feature>
<comment type="caution">
    <text evidence="8">The sequence shown here is derived from an EMBL/GenBank/DDBJ whole genome shotgun (WGS) entry which is preliminary data.</text>
</comment>
<feature type="transmembrane region" description="Helical" evidence="7">
    <location>
        <begin position="304"/>
        <end position="326"/>
    </location>
</feature>
<keyword evidence="9" id="KW-1185">Reference proteome</keyword>
<evidence type="ECO:0000256" key="1">
    <source>
        <dbReference type="ARBA" id="ARBA00004141"/>
    </source>
</evidence>
<dbReference type="InterPro" id="IPR004776">
    <property type="entry name" value="Mem_transp_PIN-like"/>
</dbReference>
<feature type="transmembrane region" description="Helical" evidence="7">
    <location>
        <begin position="34"/>
        <end position="52"/>
    </location>
</feature>